<reference evidence="2" key="1">
    <citation type="journal article" date="2021" name="Proc. Natl. Acad. Sci. U.S.A.">
        <title>A Catalog of Tens of Thousands of Viruses from Human Metagenomes Reveals Hidden Associations with Chronic Diseases.</title>
        <authorList>
            <person name="Tisza M.J."/>
            <person name="Buck C.B."/>
        </authorList>
    </citation>
    <scope>NUCLEOTIDE SEQUENCE</scope>
    <source>
        <strain evidence="2">Ctc6d98</strain>
    </source>
</reference>
<proteinExistence type="predicted"/>
<sequence length="148" mass="17282">MTLKEILWGSGGAIIILLTLIQITPIRVNPWTAIIKAIGRAFNTDVIKDLKDIKTSLLKTQERLEGHILADDMRAADEHRRQILRFNGEVLRKLRHTKEEFDDVLVEIDEYERYCKAHPDYKNNRAVLAIENLRRVYKILLETNDFLT</sequence>
<protein>
    <submittedName>
        <fullName evidence="2">Uncharacterized protein</fullName>
    </submittedName>
</protein>
<name>A0A8S5PBD6_9CAUD</name>
<organism evidence="2">
    <name type="scientific">Siphoviridae sp. ctc6d98</name>
    <dbReference type="NCBI Taxonomy" id="2825569"/>
    <lineage>
        <taxon>Viruses</taxon>
        <taxon>Duplodnaviria</taxon>
        <taxon>Heunggongvirae</taxon>
        <taxon>Uroviricota</taxon>
        <taxon>Caudoviricetes</taxon>
    </lineage>
</organism>
<keyword evidence="1" id="KW-1133">Transmembrane helix</keyword>
<keyword evidence="1" id="KW-0812">Transmembrane</keyword>
<evidence type="ECO:0000256" key="1">
    <source>
        <dbReference type="SAM" id="Phobius"/>
    </source>
</evidence>
<feature type="transmembrane region" description="Helical" evidence="1">
    <location>
        <begin position="6"/>
        <end position="26"/>
    </location>
</feature>
<accession>A0A8S5PBD6</accession>
<dbReference type="EMBL" id="BK015386">
    <property type="protein sequence ID" value="DAE04382.1"/>
    <property type="molecule type" value="Genomic_DNA"/>
</dbReference>
<evidence type="ECO:0000313" key="2">
    <source>
        <dbReference type="EMBL" id="DAE04382.1"/>
    </source>
</evidence>
<keyword evidence="1" id="KW-0472">Membrane</keyword>